<gene>
    <name evidence="2" type="ORF">E4099_30035</name>
</gene>
<dbReference type="PANTHER" id="PTHR33993">
    <property type="entry name" value="GLYOXALASE-RELATED"/>
    <property type="match status" value="1"/>
</dbReference>
<reference evidence="2 3" key="1">
    <citation type="submission" date="2019-03" db="EMBL/GenBank/DDBJ databases">
        <authorList>
            <person name="Gonzalez-Pimentel J.L."/>
        </authorList>
    </citation>
    <scope>NUCLEOTIDE SEQUENCE [LARGE SCALE GENOMIC DNA]</scope>
    <source>
        <strain evidence="2 3">JCM 31289</strain>
    </source>
</reference>
<name>A0A4Z0FWD9_9ACTN</name>
<dbReference type="InterPro" id="IPR004360">
    <property type="entry name" value="Glyas_Fos-R_dOase_dom"/>
</dbReference>
<dbReference type="Gene3D" id="3.10.180.10">
    <property type="entry name" value="2,3-Dihydroxybiphenyl 1,2-Dioxygenase, domain 1"/>
    <property type="match status" value="2"/>
</dbReference>
<dbReference type="CDD" id="cd07247">
    <property type="entry name" value="SgaA_N_like"/>
    <property type="match status" value="2"/>
</dbReference>
<evidence type="ECO:0000313" key="2">
    <source>
        <dbReference type="EMBL" id="TGA87444.1"/>
    </source>
</evidence>
<keyword evidence="3" id="KW-1185">Reference proteome</keyword>
<dbReference type="PANTHER" id="PTHR33993:SF10">
    <property type="entry name" value="CONSERVED PROTEIN"/>
    <property type="match status" value="1"/>
</dbReference>
<proteinExistence type="predicted"/>
<sequence>MSEVTTPYAPGTPCWVDLTAADQQAALDFYTGLFGWSGQVGPPDVGGYSVCTLRGKAVAGIMAGQPAGDGPAPPTGWTTYLASADASATEAAITEAGGTVVAPTMDVMDLGRMLVAADPTGAVFGIWQAKEFQGAQIVNEANAVVWNELNTTDVKAAIPFYKAVLGIDAEPMRAEGAEGYYTLSVQGRPVGGLQFMPKAAPPGTHSHWLTYFAVEDTDDAVSRLTAAGGRAVVQPHDMIAGRLAIAEDSQGSVLGVIKPKPMESGG</sequence>
<evidence type="ECO:0000259" key="1">
    <source>
        <dbReference type="PROSITE" id="PS51819"/>
    </source>
</evidence>
<feature type="domain" description="VOC" evidence="1">
    <location>
        <begin position="12"/>
        <end position="129"/>
    </location>
</feature>
<dbReference type="InterPro" id="IPR037523">
    <property type="entry name" value="VOC_core"/>
</dbReference>
<dbReference type="InterPro" id="IPR029068">
    <property type="entry name" value="Glyas_Bleomycin-R_OHBP_Dase"/>
</dbReference>
<dbReference type="InterPro" id="IPR052164">
    <property type="entry name" value="Anthracycline_SecMetBiosynth"/>
</dbReference>
<evidence type="ECO:0000313" key="3">
    <source>
        <dbReference type="Proteomes" id="UP000297948"/>
    </source>
</evidence>
<dbReference type="OrthoDB" id="9793039at2"/>
<dbReference type="PROSITE" id="PS51819">
    <property type="entry name" value="VOC"/>
    <property type="match status" value="2"/>
</dbReference>
<organism evidence="2 3">
    <name type="scientific">Streptomyces palmae</name>
    <dbReference type="NCBI Taxonomy" id="1701085"/>
    <lineage>
        <taxon>Bacteria</taxon>
        <taxon>Bacillati</taxon>
        <taxon>Actinomycetota</taxon>
        <taxon>Actinomycetes</taxon>
        <taxon>Kitasatosporales</taxon>
        <taxon>Streptomycetaceae</taxon>
        <taxon>Streptomyces</taxon>
    </lineage>
</organism>
<dbReference type="Proteomes" id="UP000297948">
    <property type="component" value="Unassembled WGS sequence"/>
</dbReference>
<dbReference type="AlphaFoldDB" id="A0A4Z0FWD9"/>
<dbReference type="SUPFAM" id="SSF54593">
    <property type="entry name" value="Glyoxalase/Bleomycin resistance protein/Dihydroxybiphenyl dioxygenase"/>
    <property type="match status" value="2"/>
</dbReference>
<dbReference type="RefSeq" id="WP_135342266.1">
    <property type="nucleotide sequence ID" value="NZ_JBHLTX010000054.1"/>
</dbReference>
<dbReference type="EMBL" id="SRID01000506">
    <property type="protein sequence ID" value="TGA87444.1"/>
    <property type="molecule type" value="Genomic_DNA"/>
</dbReference>
<feature type="domain" description="VOC" evidence="1">
    <location>
        <begin position="143"/>
        <end position="259"/>
    </location>
</feature>
<protein>
    <submittedName>
        <fullName evidence="2">VOC family protein</fullName>
    </submittedName>
</protein>
<comment type="caution">
    <text evidence="2">The sequence shown here is derived from an EMBL/GenBank/DDBJ whole genome shotgun (WGS) entry which is preliminary data.</text>
</comment>
<accession>A0A4Z0FWD9</accession>
<dbReference type="Pfam" id="PF00903">
    <property type="entry name" value="Glyoxalase"/>
    <property type="match status" value="2"/>
</dbReference>